<dbReference type="CDD" id="cd02440">
    <property type="entry name" value="AdoMet_MTases"/>
    <property type="match status" value="1"/>
</dbReference>
<evidence type="ECO:0000313" key="2">
    <source>
        <dbReference type="EMBL" id="OPA73853.1"/>
    </source>
</evidence>
<dbReference type="AlphaFoldDB" id="A0A1T2X2P5"/>
<dbReference type="EMBL" id="MSZX01000014">
    <property type="protein sequence ID" value="OPA73853.1"/>
    <property type="molecule type" value="Genomic_DNA"/>
</dbReference>
<dbReference type="Gene3D" id="3.40.50.150">
    <property type="entry name" value="Vaccinia Virus protein VP39"/>
    <property type="match status" value="1"/>
</dbReference>
<dbReference type="GO" id="GO:0032259">
    <property type="term" value="P:methylation"/>
    <property type="evidence" value="ECO:0007669"/>
    <property type="project" value="UniProtKB-KW"/>
</dbReference>
<comment type="caution">
    <text evidence="2">The sequence shown here is derived from an EMBL/GenBank/DDBJ whole genome shotgun (WGS) entry which is preliminary data.</text>
</comment>
<gene>
    <name evidence="2" type="ORF">BVG16_27265</name>
</gene>
<keyword evidence="3" id="KW-1185">Reference proteome</keyword>
<keyword evidence="2" id="KW-0808">Transferase</keyword>
<feature type="domain" description="Methyltransferase" evidence="1">
    <location>
        <begin position="39"/>
        <end position="144"/>
    </location>
</feature>
<evidence type="ECO:0000259" key="1">
    <source>
        <dbReference type="Pfam" id="PF13847"/>
    </source>
</evidence>
<reference evidence="2 3" key="1">
    <citation type="submission" date="2017-01" db="EMBL/GenBank/DDBJ databases">
        <title>Genome analysis of Paenibacillus selenitrireducens ES3-24.</title>
        <authorList>
            <person name="Xu D."/>
            <person name="Yao R."/>
            <person name="Zheng S."/>
        </authorList>
    </citation>
    <scope>NUCLEOTIDE SEQUENCE [LARGE SCALE GENOMIC DNA]</scope>
    <source>
        <strain evidence="2 3">ES3-24</strain>
    </source>
</reference>
<keyword evidence="2" id="KW-0489">Methyltransferase</keyword>
<evidence type="ECO:0000313" key="3">
    <source>
        <dbReference type="Proteomes" id="UP000190188"/>
    </source>
</evidence>
<protein>
    <submittedName>
        <fullName evidence="2">Methyltransferase</fullName>
    </submittedName>
</protein>
<dbReference type="Proteomes" id="UP000190188">
    <property type="component" value="Unassembled WGS sequence"/>
</dbReference>
<dbReference type="Gene3D" id="1.10.150.350">
    <property type="match status" value="1"/>
</dbReference>
<dbReference type="GO" id="GO:0008168">
    <property type="term" value="F:methyltransferase activity"/>
    <property type="evidence" value="ECO:0007669"/>
    <property type="project" value="UniProtKB-KW"/>
</dbReference>
<accession>A0A1T2X2P5</accession>
<dbReference type="Pfam" id="PF13847">
    <property type="entry name" value="Methyltransf_31"/>
    <property type="match status" value="1"/>
</dbReference>
<organism evidence="2 3">
    <name type="scientific">Paenibacillus selenitireducens</name>
    <dbReference type="NCBI Taxonomy" id="1324314"/>
    <lineage>
        <taxon>Bacteria</taxon>
        <taxon>Bacillati</taxon>
        <taxon>Bacillota</taxon>
        <taxon>Bacilli</taxon>
        <taxon>Bacillales</taxon>
        <taxon>Paenibacillaceae</taxon>
        <taxon>Paenibacillus</taxon>
    </lineage>
</organism>
<dbReference type="PANTHER" id="PTHR43861">
    <property type="entry name" value="TRANS-ACONITATE 2-METHYLTRANSFERASE-RELATED"/>
    <property type="match status" value="1"/>
</dbReference>
<proteinExistence type="predicted"/>
<name>A0A1T2X2P5_9BACL</name>
<dbReference type="SUPFAM" id="SSF53335">
    <property type="entry name" value="S-adenosyl-L-methionine-dependent methyltransferases"/>
    <property type="match status" value="1"/>
</dbReference>
<dbReference type="STRING" id="1324314.BVG16_27265"/>
<dbReference type="InterPro" id="IPR029063">
    <property type="entry name" value="SAM-dependent_MTases_sf"/>
</dbReference>
<dbReference type="RefSeq" id="WP_233147193.1">
    <property type="nucleotide sequence ID" value="NZ_MSZX01000014.1"/>
</dbReference>
<dbReference type="InterPro" id="IPR025714">
    <property type="entry name" value="Methyltranfer_dom"/>
</dbReference>
<sequence>MEEYYWDTKIEYLKNTRNLYYNDDYLEFLVKQVWKIQSPVHIVDYGCGYGYLGLKLLPLLPPGSSYTGMDQGEKLIDKAKEIYKNLPYKTTFIVRNIEELQAEPQYDIAICHAFLLHMTDPQAILGKMIRSVVDGGMIICMEPHWISAMSNIVLHGEDSSNVANLGILQKLFENDQKRLGKDGNIGLKLPIYLSQLGVRHIQCRVSDKVNFLDVHMNEAEKEQLFQSILEDGLGSPPGNREEVIANLIQRGLTRSDAERQYEIELNLSQILSIDSYLVSAPNMKITFGTVIGNS</sequence>